<keyword evidence="4 5" id="KW-0862">Zinc</keyword>
<keyword evidence="1 5" id="KW-0479">Metal-binding</keyword>
<evidence type="ECO:0000256" key="5">
    <source>
        <dbReference type="PROSITE-ProRule" id="PRU00723"/>
    </source>
</evidence>
<dbReference type="GO" id="GO:0005634">
    <property type="term" value="C:nucleus"/>
    <property type="evidence" value="ECO:0007669"/>
    <property type="project" value="TreeGrafter"/>
</dbReference>
<feature type="compositionally biased region" description="Pro residues" evidence="6">
    <location>
        <begin position="48"/>
        <end position="62"/>
    </location>
</feature>
<feature type="zinc finger region" description="C3H1-type" evidence="5">
    <location>
        <begin position="1864"/>
        <end position="1893"/>
    </location>
</feature>
<evidence type="ECO:0000259" key="7">
    <source>
        <dbReference type="PROSITE" id="PS50103"/>
    </source>
</evidence>
<feature type="region of interest" description="Disordered" evidence="6">
    <location>
        <begin position="2080"/>
        <end position="2108"/>
    </location>
</feature>
<protein>
    <submittedName>
        <fullName evidence="8">Uncharacterized protein At1g21580 isoform X2</fullName>
    </submittedName>
</protein>
<dbReference type="PANTHER" id="PTHR46156:SF1">
    <property type="entry name" value="ZINC FINGER CCCH DOMAIN-CONTAINING PROTEIN 3"/>
    <property type="match status" value="1"/>
</dbReference>
<dbReference type="PANTHER" id="PTHR46156">
    <property type="entry name" value="CCCH ZINGC FINGER"/>
    <property type="match status" value="1"/>
</dbReference>
<evidence type="ECO:0000256" key="3">
    <source>
        <dbReference type="ARBA" id="ARBA00022771"/>
    </source>
</evidence>
<feature type="compositionally biased region" description="Polar residues" evidence="6">
    <location>
        <begin position="481"/>
        <end position="491"/>
    </location>
</feature>
<feature type="region of interest" description="Disordered" evidence="6">
    <location>
        <begin position="962"/>
        <end position="981"/>
    </location>
</feature>
<keyword evidence="2" id="KW-0677">Repeat</keyword>
<dbReference type="Gene3D" id="4.10.1000.10">
    <property type="entry name" value="Zinc finger, CCCH-type"/>
    <property type="match status" value="2"/>
</dbReference>
<proteinExistence type="predicted"/>
<accession>A0A2P2JZR2</accession>
<feature type="compositionally biased region" description="Basic and acidic residues" evidence="6">
    <location>
        <begin position="2082"/>
        <end position="2096"/>
    </location>
</feature>
<dbReference type="InterPro" id="IPR000571">
    <property type="entry name" value="Znf_CCCH"/>
</dbReference>
<feature type="domain" description="C3H1-type" evidence="7">
    <location>
        <begin position="1864"/>
        <end position="1893"/>
    </location>
</feature>
<feature type="region of interest" description="Disordered" evidence="6">
    <location>
        <begin position="1488"/>
        <end position="1511"/>
    </location>
</feature>
<evidence type="ECO:0000313" key="8">
    <source>
        <dbReference type="EMBL" id="MBW98938.1"/>
    </source>
</evidence>
<dbReference type="EMBL" id="GGEC01018455">
    <property type="protein sequence ID" value="MBW98938.1"/>
    <property type="molecule type" value="Transcribed_RNA"/>
</dbReference>
<keyword evidence="3 5" id="KW-0863">Zinc-finger</keyword>
<reference evidence="8" key="1">
    <citation type="submission" date="2018-02" db="EMBL/GenBank/DDBJ databases">
        <title>Rhizophora mucronata_Transcriptome.</title>
        <authorList>
            <person name="Meera S.P."/>
            <person name="Sreeshan A."/>
            <person name="Augustine A."/>
        </authorList>
    </citation>
    <scope>NUCLEOTIDE SEQUENCE</scope>
    <source>
        <tissue evidence="8">Leaf</tissue>
    </source>
</reference>
<feature type="region of interest" description="Disordered" evidence="6">
    <location>
        <begin position="1430"/>
        <end position="1467"/>
    </location>
</feature>
<evidence type="ECO:0000256" key="4">
    <source>
        <dbReference type="ARBA" id="ARBA00022833"/>
    </source>
</evidence>
<feature type="domain" description="C3H1-type" evidence="7">
    <location>
        <begin position="1992"/>
        <end position="2020"/>
    </location>
</feature>
<dbReference type="PROSITE" id="PS50103">
    <property type="entry name" value="ZF_C3H1"/>
    <property type="match status" value="2"/>
</dbReference>
<feature type="region of interest" description="Disordered" evidence="6">
    <location>
        <begin position="666"/>
        <end position="731"/>
    </location>
</feature>
<feature type="region of interest" description="Disordered" evidence="6">
    <location>
        <begin position="402"/>
        <end position="518"/>
    </location>
</feature>
<dbReference type="SMART" id="SM00356">
    <property type="entry name" value="ZnF_C3H1"/>
    <property type="match status" value="5"/>
</dbReference>
<feature type="compositionally biased region" description="Polar residues" evidence="6">
    <location>
        <begin position="709"/>
        <end position="731"/>
    </location>
</feature>
<dbReference type="FunFam" id="4.10.1000.10:FF:000022">
    <property type="entry name" value="Zinc finger CCCH domain-containing protein 7"/>
    <property type="match status" value="1"/>
</dbReference>
<feature type="compositionally biased region" description="Polar residues" evidence="6">
    <location>
        <begin position="64"/>
        <end position="80"/>
    </location>
</feature>
<evidence type="ECO:0000256" key="1">
    <source>
        <dbReference type="ARBA" id="ARBA00022723"/>
    </source>
</evidence>
<evidence type="ECO:0000256" key="6">
    <source>
        <dbReference type="SAM" id="MobiDB-lite"/>
    </source>
</evidence>
<evidence type="ECO:0000256" key="2">
    <source>
        <dbReference type="ARBA" id="ARBA00022737"/>
    </source>
</evidence>
<feature type="region of interest" description="Disordered" evidence="6">
    <location>
        <begin position="2009"/>
        <end position="2033"/>
    </location>
</feature>
<feature type="compositionally biased region" description="Basic and acidic residues" evidence="6">
    <location>
        <begin position="1158"/>
        <end position="1170"/>
    </location>
</feature>
<feature type="compositionally biased region" description="Basic residues" evidence="6">
    <location>
        <begin position="2013"/>
        <end position="2033"/>
    </location>
</feature>
<feature type="compositionally biased region" description="Polar residues" evidence="6">
    <location>
        <begin position="422"/>
        <end position="438"/>
    </location>
</feature>
<feature type="compositionally biased region" description="Low complexity" evidence="6">
    <location>
        <begin position="469"/>
        <end position="480"/>
    </location>
</feature>
<feature type="zinc finger region" description="C3H1-type" evidence="5">
    <location>
        <begin position="1992"/>
        <end position="2020"/>
    </location>
</feature>
<feature type="region of interest" description="Disordered" evidence="6">
    <location>
        <begin position="1"/>
        <end position="136"/>
    </location>
</feature>
<feature type="compositionally biased region" description="Polar residues" evidence="6">
    <location>
        <begin position="1140"/>
        <end position="1157"/>
    </location>
</feature>
<name>A0A2P2JZR2_RHIMU</name>
<feature type="region of interest" description="Disordered" evidence="6">
    <location>
        <begin position="1138"/>
        <end position="1178"/>
    </location>
</feature>
<dbReference type="GO" id="GO:0008270">
    <property type="term" value="F:zinc ion binding"/>
    <property type="evidence" value="ECO:0007669"/>
    <property type="project" value="UniProtKB-KW"/>
</dbReference>
<organism evidence="8">
    <name type="scientific">Rhizophora mucronata</name>
    <name type="common">Asiatic mangrove</name>
    <dbReference type="NCBI Taxonomy" id="61149"/>
    <lineage>
        <taxon>Eukaryota</taxon>
        <taxon>Viridiplantae</taxon>
        <taxon>Streptophyta</taxon>
        <taxon>Embryophyta</taxon>
        <taxon>Tracheophyta</taxon>
        <taxon>Spermatophyta</taxon>
        <taxon>Magnoliopsida</taxon>
        <taxon>eudicotyledons</taxon>
        <taxon>Gunneridae</taxon>
        <taxon>Pentapetalae</taxon>
        <taxon>rosids</taxon>
        <taxon>fabids</taxon>
        <taxon>Malpighiales</taxon>
        <taxon>Rhizophoraceae</taxon>
        <taxon>Rhizophora</taxon>
    </lineage>
</organism>
<sequence length="2121" mass="232600">MESRSPYPNHHTGYAASRPHQPPPLPPAFSDNPNFYGPYRPNLVAPLLRPPPPPYRAVPTPPTSYNHSPNPQFTYNNPNNDYHRRSGFLQSPPRVLLRPPPPPLEDGFPPRLSQLEGYSKDPPPQPRVHSHNWPGRPYPADDFDPDSYHRQFNKRPMSPIANIRHELDCNISSRVMEERIVGDKSHQFRNQFGVSSDRLSRGYRVSDHGLVSRVFDSKSGNYDNQGAFPCGRDRKFMRDVRDPLMEIGSNGIDDRKGIWVFAGKREHFRSREANTELERHSGKRSREGSHEFNWNHRKQMPKRSAFLRIQKPSYKNREDDMVGFSGYFDNSKSNSFGAKDQNLHSGCGSGGEVREGSPVELDVSFKSNSLVAKAIVTAPSSSGISEIDMTPRKSKIRKVLVPNKDRLSSSSCNKDNVKLDSSGPNKNSVKLDSSSPNKDSVKLDSSPCVPNNAPSCEEGLNSSKERLVSSLFSKGNKSSSVPGSSGTNVSPAKSKMESSDGCILSDKDGTDVVSGEMSPVKVMKKKKVVKRVVKRAASSSLTSSSSQLTKKFDEHVRDGSSACCLPVTSEPDKASDMASIDEVDHQNSSNEVAVMPECGKTEGANSTVSEQVATVSGSDDLCELNSIRKRRCSTSPASSSKEETDFHGSLLNINLHAASNVDKESFKSQNKISNPAIGSVTEPQNVDSFMPEENSAKGSPEVLPPTEGNFGSDSFSFAKSKTQEASSTSHDTAVGLGNSFLDSQERIVDIESRNVCSQQPCTDPGCPLVEKGSLGQFASVNVPAGSSQMLHKSNSGETSIQNFLANVDCSNHGVGIGCDNGCTSSDRLEFDSHETVDDIGKWSSPNGSSMSAKKVSTRAYLNTGVSVGCNEQDTFNFESNSKIFEMPQLDSSKSVINKACMGPLNDDWVDTTLRLSFKDSSPAEGRVSGDGCADLGLQPCADVTVDSHQYNLGKISDIKASVSSRDDISPDGPSPRDQKKRKFSALQLEVFGPTASNIGGRPIIAGLSASACDAAFNTVDDLEKQEEITASRMDSPCDSELPPLQKGITALSDTFSRGRDLENAVTVRDGFQDYGSKRVHCSSVVRELAVTQEQSTCRDLIGEQVVNATPVVDGGSNQNVSMDIGSAEGGTMDLEAAEEQPSTESRTALCQGSSELQSLDRDERVPKTDIENESWGSSKNDLPFTLNDLCSCGDGNGVPTNNSGTEIVPDVPSDMDSPESLPDVVGRLLSQNTSVKASSVGKIPLEKQASEHGCCLTTHLSSSRDPNLHVTVNNMGDKSSLTKNTELLSAEETKSSSALDAIGGELNGRKIPSHHVVSKVYPGHASLVSFASKNRSSSAHITKPRTWHRTYNHSTSASHRNKTFSNSVSTQRQFLRKIPKSQSTSYVRKGNSLVRQTTSAAVRSRDSHGLSSVNQLNSLGMDEVKKNFGTDSSTDVVDPTNVMRTGGINTSFERPRNHPLPSAPKIPNHKNKLLVDCRSSPLPQTCHCDPTENASELTEPGETKSAAKSSEDMLKISEALSQHGEINNLEQSGLNNGNLLSSNVASMTYVKRNSNQLVASSNPRALSGHNTPAVVSDSYYKRRENQLIRTSAETPFMQTINFFDDLNSEGRTATRSFSKRRLQKVEPKTWKLSKFSLVWTLRDAETSNNDGNSLCYKKLLPQLFPWKRGTRWRNFGPNLASNSANSSLSTIGKLLLLRNRNAVYTRSLCGFSLRKSKVLSVGGCSLKWSKSIERRSKKANEEATLAVAAAERKKREQSGATSVVSGTKNKRERIFRIGSVRYKMDSSRRTLQRVSDDESSLIAVDQMEKDGKKPYVPRRLIIGKDEYVRIGNGNQLIRNPKKRTRILASEKVRWSLHTARSRLARKRKYCQFFTRFGKCNKDDGKCPYIHDSSKIAVCTKFLNGQCSSSDCKLTHKIIPERMPDCSYFLQGAILHVDLLCDQFIYILNSNIFITGLCTNKNCPYRHVHVNPSASTCDGFLRGYCAEGNECRKKHSYVCPMYEATGSCSQGSRCKLHHPKRRSKGKKGRRLQHKNSRGRYFGSIRIHASEPGTVVSEKLSALDGDSIFAGDIGDYISLDVSGEETREGPTDDERTFSDSDPSDLPSDDLDKFTKPLRIMDIW</sequence>